<dbReference type="PANTHER" id="PTHR46333:SF4">
    <property type="entry name" value="TRANSGLUTAMINASE-LIKE DOMAIN-CONTAINING PROTEIN"/>
    <property type="match status" value="1"/>
</dbReference>
<dbReference type="InterPro" id="IPR002931">
    <property type="entry name" value="Transglutaminase-like"/>
</dbReference>
<keyword evidence="4" id="KW-1185">Reference proteome</keyword>
<feature type="domain" description="Transglutaminase-like" evidence="2">
    <location>
        <begin position="314"/>
        <end position="383"/>
    </location>
</feature>
<dbReference type="SMART" id="SM00460">
    <property type="entry name" value="TGc"/>
    <property type="match status" value="1"/>
</dbReference>
<evidence type="ECO:0000259" key="2">
    <source>
        <dbReference type="SMART" id="SM00460"/>
    </source>
</evidence>
<evidence type="ECO:0000313" key="3">
    <source>
        <dbReference type="EMBL" id="KAK0155713.1"/>
    </source>
</evidence>
<dbReference type="SUPFAM" id="SSF54001">
    <property type="entry name" value="Cysteine proteinases"/>
    <property type="match status" value="1"/>
</dbReference>
<proteinExistence type="predicted"/>
<dbReference type="GO" id="GO:0005737">
    <property type="term" value="C:cytoplasm"/>
    <property type="evidence" value="ECO:0007669"/>
    <property type="project" value="TreeGrafter"/>
</dbReference>
<dbReference type="EMBL" id="JAOPHQ010000125">
    <property type="protein sequence ID" value="KAK0155713.1"/>
    <property type="molecule type" value="Genomic_DNA"/>
</dbReference>
<dbReference type="Proteomes" id="UP001174136">
    <property type="component" value="Unassembled WGS sequence"/>
</dbReference>
<accession>A0AA47NB00</accession>
<gene>
    <name evidence="3" type="primary">Ky_0</name>
    <name evidence="3" type="ORF">N1851_001789</name>
</gene>
<protein>
    <submittedName>
        <fullName evidence="3">Kyphoscoliosis peptidase</fullName>
    </submittedName>
</protein>
<dbReference type="InterPro" id="IPR056564">
    <property type="entry name" value="Ig-like_KY"/>
</dbReference>
<reference evidence="3" key="1">
    <citation type="journal article" date="2023" name="Front. Mar. Sci.">
        <title>A new Merluccius polli reference genome to investigate the effects of global change in West African waters.</title>
        <authorList>
            <person name="Mateo J.L."/>
            <person name="Blanco-Fernandez C."/>
            <person name="Garcia-Vazquez E."/>
            <person name="Machado-Schiaffino G."/>
        </authorList>
    </citation>
    <scope>NUCLEOTIDE SEQUENCE</scope>
    <source>
        <strain evidence="3">C29</strain>
        <tissue evidence="3">Fin</tissue>
    </source>
</reference>
<comment type="caution">
    <text evidence="3">The sequence shown here is derived from an EMBL/GenBank/DDBJ whole genome shotgun (WGS) entry which is preliminary data.</text>
</comment>
<organism evidence="3 4">
    <name type="scientific">Merluccius polli</name>
    <name type="common">Benguela hake</name>
    <name type="synonym">Merluccius cadenati</name>
    <dbReference type="NCBI Taxonomy" id="89951"/>
    <lineage>
        <taxon>Eukaryota</taxon>
        <taxon>Metazoa</taxon>
        <taxon>Chordata</taxon>
        <taxon>Craniata</taxon>
        <taxon>Vertebrata</taxon>
        <taxon>Euteleostomi</taxon>
        <taxon>Actinopterygii</taxon>
        <taxon>Neopterygii</taxon>
        <taxon>Teleostei</taxon>
        <taxon>Neoteleostei</taxon>
        <taxon>Acanthomorphata</taxon>
        <taxon>Zeiogadaria</taxon>
        <taxon>Gadariae</taxon>
        <taxon>Gadiformes</taxon>
        <taxon>Gadoidei</taxon>
        <taxon>Merlucciidae</taxon>
        <taxon>Merluccius</taxon>
    </lineage>
</organism>
<dbReference type="InterPro" id="IPR052557">
    <property type="entry name" value="CAP/Cytokinesis_protein"/>
</dbReference>
<sequence length="905" mass="98135">MSADVAIQKFSFPFTCTAAAGLAVPPGEQTQRACPQVKTLETPGLGALKPIAIVVGATVKYETEAGSLKATLKTASKTDLKTDLKVDLKTDLKTDLKAGSTMDLKTDLKPGSTINLKADLKKDLKTGLKAAPVARLQLGPSSSAPGARSAVLSGRGVFEKLAVESEDTRPAAKRQLSSESAARTVAVVKKSAVRKEGGEAAAAAGAAKTGLQAGPRGAPYSARGAAPGKRRRRKDLFSGSEAFSRVDAHAIRAGAELKQKRVHEVKTIAQNVTQEARSELERLRAIWVWLCHNIEYDVSGYLGQSEKLSSPEEVIAAGKGVCCGYSSLCLEMCREVGIECQEVPGHSKGIGHRPGQSLQGVRSDHMWNAVLLGGQWFLMDACWGAGRVDMEQKSFVKKFDDFYFLTDPEDFAESHFPDEEKWQLLEQPMSREEFEKRVFKTSTFFTLGLKLIQPQHFYMLTDDGEVNLSISSSRSVTYTYDITQQHDFLHRGAAEQKETGSSSSSSGLLTMSHRTMRLQILPPARGTYDVKVFARPELATTPLSWVCSFTVECPAPRVREEIPENPFLSWGLQAGSAALGVAGSSQGSRVTEVEEGESELTLKTSRSLMALCELVHPGMEPAVAKRCVATQIQPDALTCHVLCPDRGFYRLSVFVRDYDKPEARFQNAANFLLHCKSTVASRSELFPPSLGSACGPGTRTLQAGLSKFSHAGALVSTQQGKCNVTFHNQQDLELHAVLAREEESRAPAVPLARHLFCTYTESKVTVSASLPGAGVYRLGLYARTAPGADFNPMCDFVLRNSCERPGHPFPAAYAAWGKGCVLFEPRAGLLEPGAWVRFRVRVPGAKKVSVVGEGKAELKMNKSRVWEGEVFTGALPQVKLAAASEDAGDMAVMLTFDIRPPEREE</sequence>
<dbReference type="Pfam" id="PF23265">
    <property type="entry name" value="Ig-like_KY"/>
    <property type="match status" value="3"/>
</dbReference>
<dbReference type="Pfam" id="PF01841">
    <property type="entry name" value="Transglut_core"/>
    <property type="match status" value="1"/>
</dbReference>
<dbReference type="InterPro" id="IPR038765">
    <property type="entry name" value="Papain-like_cys_pep_sf"/>
</dbReference>
<dbReference type="PANTHER" id="PTHR46333">
    <property type="entry name" value="CYTOKINESIS PROTEIN 3"/>
    <property type="match status" value="1"/>
</dbReference>
<evidence type="ECO:0000256" key="1">
    <source>
        <dbReference type="SAM" id="MobiDB-lite"/>
    </source>
</evidence>
<dbReference type="Gene3D" id="3.10.620.30">
    <property type="match status" value="1"/>
</dbReference>
<name>A0AA47NB00_MERPO</name>
<feature type="region of interest" description="Disordered" evidence="1">
    <location>
        <begin position="205"/>
        <end position="233"/>
    </location>
</feature>
<evidence type="ECO:0000313" key="4">
    <source>
        <dbReference type="Proteomes" id="UP001174136"/>
    </source>
</evidence>
<dbReference type="AlphaFoldDB" id="A0AA47NB00"/>